<dbReference type="InterPro" id="IPR009959">
    <property type="entry name" value="Cyclase_SnoaL-like"/>
</dbReference>
<keyword evidence="2" id="KW-1185">Reference proteome</keyword>
<reference evidence="1" key="1">
    <citation type="submission" date="2021-02" db="EMBL/GenBank/DDBJ databases">
        <authorList>
            <person name="Dougan E. K."/>
            <person name="Rhodes N."/>
            <person name="Thang M."/>
            <person name="Chan C."/>
        </authorList>
    </citation>
    <scope>NUCLEOTIDE SEQUENCE</scope>
</reference>
<dbReference type="Gene3D" id="3.10.450.50">
    <property type="match status" value="1"/>
</dbReference>
<dbReference type="Proteomes" id="UP000604046">
    <property type="component" value="Unassembled WGS sequence"/>
</dbReference>
<dbReference type="AlphaFoldDB" id="A0A812LZK0"/>
<accession>A0A812LZK0</accession>
<dbReference type="PANTHER" id="PTHR38436">
    <property type="entry name" value="POLYKETIDE CYCLASE SNOAL-LIKE DOMAIN"/>
    <property type="match status" value="1"/>
</dbReference>
<dbReference type="OrthoDB" id="5440at2759"/>
<name>A0A812LZK0_9DINO</name>
<dbReference type="EMBL" id="CAJNDS010001147">
    <property type="protein sequence ID" value="CAE7249523.1"/>
    <property type="molecule type" value="Genomic_DNA"/>
</dbReference>
<evidence type="ECO:0008006" key="3">
    <source>
        <dbReference type="Google" id="ProtNLM"/>
    </source>
</evidence>
<proteinExistence type="predicted"/>
<dbReference type="PANTHER" id="PTHR38436:SF3">
    <property type="entry name" value="CARBOXYMETHYLENEBUTENOLIDASE-RELATED"/>
    <property type="match status" value="1"/>
</dbReference>
<dbReference type="SUPFAM" id="SSF54427">
    <property type="entry name" value="NTF2-like"/>
    <property type="match status" value="1"/>
</dbReference>
<comment type="caution">
    <text evidence="1">The sequence shown here is derived from an EMBL/GenBank/DDBJ whole genome shotgun (WGS) entry which is preliminary data.</text>
</comment>
<evidence type="ECO:0000313" key="1">
    <source>
        <dbReference type="EMBL" id="CAE7249523.1"/>
    </source>
</evidence>
<gene>
    <name evidence="1" type="ORF">SNAT2548_LOCUS12178</name>
</gene>
<organism evidence="1 2">
    <name type="scientific">Symbiodinium natans</name>
    <dbReference type="NCBI Taxonomy" id="878477"/>
    <lineage>
        <taxon>Eukaryota</taxon>
        <taxon>Sar</taxon>
        <taxon>Alveolata</taxon>
        <taxon>Dinophyceae</taxon>
        <taxon>Suessiales</taxon>
        <taxon>Symbiodiniaceae</taxon>
        <taxon>Symbiodinium</taxon>
    </lineage>
</organism>
<evidence type="ECO:0000313" key="2">
    <source>
        <dbReference type="Proteomes" id="UP000604046"/>
    </source>
</evidence>
<dbReference type="InterPro" id="IPR032710">
    <property type="entry name" value="NTF2-like_dom_sf"/>
</dbReference>
<protein>
    <recommendedName>
        <fullName evidence="3">SnoaL-like domain-containing protein</fullName>
    </recommendedName>
</protein>
<dbReference type="GO" id="GO:0030638">
    <property type="term" value="P:polyketide metabolic process"/>
    <property type="evidence" value="ECO:0007669"/>
    <property type="project" value="InterPro"/>
</dbReference>
<sequence length="237" mass="26129">MAMASPRAASTSFGWLSVAPSLAVPALALLGLALLHRLPQHSEAQERLELISLWEEHLAYEFDPAKKSTAETMRTMTHSSPPSVAHLPTLVGGSGLDLLSYFYENHFIFQNPPMQLLPLKRTVSVADGSLVDEMVLSLNHSSEVDWLLPGVAPTHRPIRIPLVASVTFSKEEGRWKLTAERIYWDQASVLLQAGLLERRNLPVSGVEQAELALGRQGYNEMLREGGVGERFRPPMSG</sequence>